<evidence type="ECO:0000313" key="1">
    <source>
        <dbReference type="EMBL" id="SFQ96661.1"/>
    </source>
</evidence>
<organism evidence="1 2">
    <name type="scientific">Desulfoscipio geothermicus DSM 3669</name>
    <dbReference type="NCBI Taxonomy" id="1121426"/>
    <lineage>
        <taxon>Bacteria</taxon>
        <taxon>Bacillati</taxon>
        <taxon>Bacillota</taxon>
        <taxon>Clostridia</taxon>
        <taxon>Eubacteriales</taxon>
        <taxon>Desulfallaceae</taxon>
        <taxon>Desulfoscipio</taxon>
    </lineage>
</organism>
<dbReference type="OrthoDB" id="1955035at2"/>
<dbReference type="STRING" id="39060.SAMN05660706_10239"/>
<protein>
    <submittedName>
        <fullName evidence="1">Uncharacterized protein</fullName>
    </submittedName>
</protein>
<evidence type="ECO:0000313" key="2">
    <source>
        <dbReference type="Proteomes" id="UP000199584"/>
    </source>
</evidence>
<dbReference type="Proteomes" id="UP000199584">
    <property type="component" value="Unassembled WGS sequence"/>
</dbReference>
<name>A0A1I6CU83_9FIRM</name>
<accession>A0A1I6CU83</accession>
<dbReference type="EMBL" id="FOYM01000002">
    <property type="protein sequence ID" value="SFQ96661.1"/>
    <property type="molecule type" value="Genomic_DNA"/>
</dbReference>
<dbReference type="RefSeq" id="WP_092481719.1">
    <property type="nucleotide sequence ID" value="NZ_FOYM01000002.1"/>
</dbReference>
<proteinExistence type="predicted"/>
<dbReference type="InterPro" id="IPR054055">
    <property type="entry name" value="YpzH"/>
</dbReference>
<dbReference type="AlphaFoldDB" id="A0A1I6CU83"/>
<dbReference type="Pfam" id="PF21835">
    <property type="entry name" value="YIEGIA_cap"/>
    <property type="match status" value="1"/>
</dbReference>
<keyword evidence="2" id="KW-1185">Reference proteome</keyword>
<sequence length="62" mass="6960">MSEGEKQILAVITTNKDKVTGAVPIFIAENDREKEKTALFLAKTLDAMVHDLENGVYFIVRH</sequence>
<reference evidence="2" key="1">
    <citation type="submission" date="2016-10" db="EMBL/GenBank/DDBJ databases">
        <authorList>
            <person name="Varghese N."/>
            <person name="Submissions S."/>
        </authorList>
    </citation>
    <scope>NUCLEOTIDE SEQUENCE [LARGE SCALE GENOMIC DNA]</scope>
    <source>
        <strain evidence="2">DSM 3669</strain>
    </source>
</reference>
<gene>
    <name evidence="1" type="ORF">SAMN05660706_10239</name>
</gene>